<sequence>MRLKREQPDRPVWLMGVGEGGLIALFAGAADGESIDAVAVCGYFDQRDGVWQEPIYRNVWRQLVEFGDAELASLIAPRPLVIEQGVAPEVDGPPAAAEGQQAYAAPGAIVSPAAESVRAEFARAQSYFETLGVQEQIQLVESGTNPVGSSEAILALVSSARSEVVAPTSVNVPAQVADPEAIAARDTRQVAELIRHTQRTLHRSDKVRDRFWREADRSSVEAWEESAERYRDFVHDGFIGKLPIPDTPLNVRSRLVIDEPSHVGYEIVLDVIPPAAPPSGQEADWGVIAGGILLLPKNLREDATCPVVVCQHGLEGVPMDTITTDQSERAWRAYKGFSTTLVRRGFIVYAPQNPYRGFDAFRVLQRKSNPVGEENVGYCLSICSADFNEWIRKNASTEDRYSYVLTREYEIFEWNMGHIAGYAELSSLMAPRPFMVERGHHDGVAPDEWVGWEFARVRRHYDLLGIGDRTEIEWFVG</sequence>
<organism evidence="1 2">
    <name type="scientific">Durusdinium trenchii</name>
    <dbReference type="NCBI Taxonomy" id="1381693"/>
    <lineage>
        <taxon>Eukaryota</taxon>
        <taxon>Sar</taxon>
        <taxon>Alveolata</taxon>
        <taxon>Dinophyceae</taxon>
        <taxon>Suessiales</taxon>
        <taxon>Symbiodiniaceae</taxon>
        <taxon>Durusdinium</taxon>
    </lineage>
</organism>
<dbReference type="GO" id="GO:0016787">
    <property type="term" value="F:hydrolase activity"/>
    <property type="evidence" value="ECO:0007669"/>
    <property type="project" value="UniProtKB-KW"/>
</dbReference>
<gene>
    <name evidence="1" type="ORF">SCF082_LOCUS28771</name>
</gene>
<protein>
    <submittedName>
        <fullName evidence="1">Alpha/beta hydrolase family protein</fullName>
    </submittedName>
</protein>
<comment type="caution">
    <text evidence="1">The sequence shown here is derived from an EMBL/GenBank/DDBJ whole genome shotgun (WGS) entry which is preliminary data.</text>
</comment>
<evidence type="ECO:0000313" key="2">
    <source>
        <dbReference type="Proteomes" id="UP001642464"/>
    </source>
</evidence>
<keyword evidence="2" id="KW-1185">Reference proteome</keyword>
<dbReference type="InterPro" id="IPR029058">
    <property type="entry name" value="AB_hydrolase_fold"/>
</dbReference>
<dbReference type="SUPFAM" id="SSF53474">
    <property type="entry name" value="alpha/beta-Hydrolases"/>
    <property type="match status" value="1"/>
</dbReference>
<proteinExistence type="predicted"/>
<reference evidence="1 2" key="1">
    <citation type="submission" date="2024-02" db="EMBL/GenBank/DDBJ databases">
        <authorList>
            <person name="Chen Y."/>
            <person name="Shah S."/>
            <person name="Dougan E. K."/>
            <person name="Thang M."/>
            <person name="Chan C."/>
        </authorList>
    </citation>
    <scope>NUCLEOTIDE SEQUENCE [LARGE SCALE GENOMIC DNA]</scope>
</reference>
<evidence type="ECO:0000313" key="1">
    <source>
        <dbReference type="EMBL" id="CAK9052634.1"/>
    </source>
</evidence>
<dbReference type="Gene3D" id="3.40.50.1820">
    <property type="entry name" value="alpha/beta hydrolase"/>
    <property type="match status" value="3"/>
</dbReference>
<name>A0ABP0MME4_9DINO</name>
<dbReference type="EMBL" id="CAXAMM010022843">
    <property type="protein sequence ID" value="CAK9052634.1"/>
    <property type="molecule type" value="Genomic_DNA"/>
</dbReference>
<feature type="non-terminal residue" evidence="1">
    <location>
        <position position="477"/>
    </location>
</feature>
<accession>A0ABP0MME4</accession>
<dbReference type="Proteomes" id="UP001642464">
    <property type="component" value="Unassembled WGS sequence"/>
</dbReference>
<keyword evidence="1" id="KW-0378">Hydrolase</keyword>